<dbReference type="InterPro" id="IPR025460">
    <property type="entry name" value="DUF4280"/>
</dbReference>
<keyword evidence="1" id="KW-0175">Coiled coil</keyword>
<accession>A0A4Z1B1Q1</accession>
<dbReference type="Proteomes" id="UP000297998">
    <property type="component" value="Unassembled WGS sequence"/>
</dbReference>
<keyword evidence="5" id="KW-1185">Reference proteome</keyword>
<evidence type="ECO:0000256" key="2">
    <source>
        <dbReference type="SAM" id="MobiDB-lite"/>
    </source>
</evidence>
<gene>
    <name evidence="4" type="ORF">E4J94_08395</name>
</gene>
<dbReference type="EMBL" id="SRPE01000005">
    <property type="protein sequence ID" value="TGN27223.1"/>
    <property type="molecule type" value="Genomic_DNA"/>
</dbReference>
<sequence>MPKKYVPEGVYLACNKGTSPCTLRVSNNQRTTIYNVPMASELDFIPFFNIKPMGFCTCPAKIASTGATCIPGVVTPWQNPKDGVKINGSRLILEDSHNNCIFGGEIKIFFDRPSAVGFGVGEGKMPSEYIKEGFDWLEEKTEENRKKRDDFLPDWMKPVTGVKDWFEDLGTGLVEGAVNGVVGLGETIYQVAQDPVGTTEALGGMISDGASAAWNGAKTATEWASKGENWENAANGAWDWASDGENWKKAGEAAVEGTKDAADWVTKNPRKIGNTVGEFIPDAVAAVYSGGASTALSAGKVAVKEVAEVAVEKAVKETIEEGVEKAGKEALEAGVKKAGKELIESLVDDAADIARVVTRNTSKPNPPFKISSKHAGDVNLEAEFKRQLKDQQDAINNMKAKDWLQNRNDFANRNKKDYSKKAKEARDNYRQQELAKRTNEFMNPPHNKSLSEAKEAAKKSMDGQAALHNPDGVAGGKVDQITGMGDGRVNSSIGSQWDKGRAKSIEDQLKKEYGIPPKKISDIPDDEMMNVDLF</sequence>
<feature type="region of interest" description="Disordered" evidence="2">
    <location>
        <begin position="467"/>
        <end position="534"/>
    </location>
</feature>
<feature type="compositionally biased region" description="Acidic residues" evidence="2">
    <location>
        <begin position="523"/>
        <end position="534"/>
    </location>
</feature>
<evidence type="ECO:0000313" key="5">
    <source>
        <dbReference type="Proteomes" id="UP000297998"/>
    </source>
</evidence>
<protein>
    <submittedName>
        <fullName evidence="4">DUF4280 domain-containing protein</fullName>
    </submittedName>
</protein>
<proteinExistence type="predicted"/>
<comment type="caution">
    <text evidence="4">The sequence shown here is derived from an EMBL/GenBank/DDBJ whole genome shotgun (WGS) entry which is preliminary data.</text>
</comment>
<dbReference type="InterPro" id="IPR028949">
    <property type="entry name" value="Ntox15"/>
</dbReference>
<dbReference type="Pfam" id="PF14107">
    <property type="entry name" value="DUF4280"/>
    <property type="match status" value="1"/>
</dbReference>
<dbReference type="AlphaFoldDB" id="A0A4Z1B1Q1"/>
<evidence type="ECO:0000313" key="4">
    <source>
        <dbReference type="EMBL" id="TGN27223.1"/>
    </source>
</evidence>
<feature type="compositionally biased region" description="Basic and acidic residues" evidence="2">
    <location>
        <begin position="498"/>
        <end position="513"/>
    </location>
</feature>
<feature type="domain" description="Novel toxin 15" evidence="3">
    <location>
        <begin position="383"/>
        <end position="512"/>
    </location>
</feature>
<reference evidence="4 5" key="1">
    <citation type="submission" date="2019-03" db="EMBL/GenBank/DDBJ databases">
        <title>Empedobacter tilapiae sp. nov., isolated from an intestine of Nile tilapia Oreochromis niloticus.</title>
        <authorList>
            <person name="Kim Y.-O."/>
            <person name="Yoon J.-H."/>
        </authorList>
    </citation>
    <scope>NUCLEOTIDE SEQUENCE [LARGE SCALE GENOMIC DNA]</scope>
    <source>
        <strain evidence="4 5">MRS2</strain>
    </source>
</reference>
<dbReference type="RefSeq" id="WP_135835373.1">
    <property type="nucleotide sequence ID" value="NZ_SRPE01000005.1"/>
</dbReference>
<name>A0A4Z1B1Q1_9FLAO</name>
<evidence type="ECO:0000259" key="3">
    <source>
        <dbReference type="Pfam" id="PF15604"/>
    </source>
</evidence>
<feature type="coiled-coil region" evidence="1">
    <location>
        <begin position="381"/>
        <end position="435"/>
    </location>
</feature>
<dbReference type="Pfam" id="PF15604">
    <property type="entry name" value="Ntox15"/>
    <property type="match status" value="1"/>
</dbReference>
<evidence type="ECO:0000256" key="1">
    <source>
        <dbReference type="SAM" id="Coils"/>
    </source>
</evidence>
<organism evidence="4 5">
    <name type="scientific">Empedobacter tilapiae</name>
    <dbReference type="NCBI Taxonomy" id="2491114"/>
    <lineage>
        <taxon>Bacteria</taxon>
        <taxon>Pseudomonadati</taxon>
        <taxon>Bacteroidota</taxon>
        <taxon>Flavobacteriia</taxon>
        <taxon>Flavobacteriales</taxon>
        <taxon>Weeksellaceae</taxon>
        <taxon>Empedobacter</taxon>
    </lineage>
</organism>
<dbReference type="OrthoDB" id="603864at2"/>